<proteinExistence type="predicted"/>
<dbReference type="Proteomes" id="UP000599391">
    <property type="component" value="Unassembled WGS sequence"/>
</dbReference>
<dbReference type="RefSeq" id="WP_214439685.1">
    <property type="nucleotide sequence ID" value="NZ_JAECZB010000031.1"/>
</dbReference>
<keyword evidence="2" id="KW-1185">Reference proteome</keyword>
<evidence type="ECO:0000313" key="2">
    <source>
        <dbReference type="Proteomes" id="UP000599391"/>
    </source>
</evidence>
<organism evidence="1 2">
    <name type="scientific">Atlanticothrix silvestris CENA357</name>
    <dbReference type="NCBI Taxonomy" id="1725252"/>
    <lineage>
        <taxon>Bacteria</taxon>
        <taxon>Bacillati</taxon>
        <taxon>Cyanobacteriota</taxon>
        <taxon>Cyanophyceae</taxon>
        <taxon>Nostocales</taxon>
        <taxon>Nodulariaceae</taxon>
        <taxon>Atlanticothrix</taxon>
        <taxon>Atlanticothrix silvestris</taxon>
    </lineage>
</organism>
<evidence type="ECO:0000313" key="1">
    <source>
        <dbReference type="EMBL" id="MBH8553400.1"/>
    </source>
</evidence>
<protein>
    <submittedName>
        <fullName evidence="1">Uncharacterized protein</fullName>
    </submittedName>
</protein>
<accession>A0A8J7L0X5</accession>
<gene>
    <name evidence="1" type="ORF">I8751_13650</name>
</gene>
<reference evidence="1 2" key="1">
    <citation type="journal article" date="2021" name="Int. J. Syst. Evol. Microbiol.">
        <title>Amazonocrinis nigriterrae gen. nov., sp. nov., Atlanticothrix silvestris gen. nov., sp. nov. and Dendronalium phyllosphericum gen. nov., sp. nov., nostocacean cyanobacteria from Brazilian environments.</title>
        <authorList>
            <person name="Alvarenga D.O."/>
            <person name="Andreote A.P.D."/>
            <person name="Branco L.H.Z."/>
            <person name="Delbaje E."/>
            <person name="Cruz R.B."/>
            <person name="Varani A.M."/>
            <person name="Fiore M.F."/>
        </authorList>
    </citation>
    <scope>NUCLEOTIDE SEQUENCE [LARGE SCALE GENOMIC DNA]</scope>
    <source>
        <strain evidence="1 2">CENA357</strain>
    </source>
</reference>
<comment type="caution">
    <text evidence="1">The sequence shown here is derived from an EMBL/GenBank/DDBJ whole genome shotgun (WGS) entry which is preliminary data.</text>
</comment>
<dbReference type="AlphaFoldDB" id="A0A8J7L0X5"/>
<sequence>MATKPLPHVAFIMGINTTNDAGRTNPDPQYFFYCKLSTARFLDIEAKIFTGTIIRKRKGYTRTKVLADGTTLGGKDAQVAEGRTTGHARAVPHGKNIKLVTGKKTQKGNYQTISFNFPTAVPTYAIGEALGELIPPGKIEATPGNTEIFPYFILPTGSRSGIMKQSAAQTSTNVEVPVTDAARRALIKKKGQDNDLQEGAGT</sequence>
<dbReference type="EMBL" id="JAECZB010000031">
    <property type="protein sequence ID" value="MBH8553400.1"/>
    <property type="molecule type" value="Genomic_DNA"/>
</dbReference>
<name>A0A8J7L0X5_9CYAN</name>